<dbReference type="InterPro" id="IPR029058">
    <property type="entry name" value="AB_hydrolase_fold"/>
</dbReference>
<keyword evidence="2" id="KW-0378">Hydrolase</keyword>
<dbReference type="CDD" id="cd00519">
    <property type="entry name" value="Lipase_3"/>
    <property type="match status" value="1"/>
</dbReference>
<dbReference type="InterPro" id="IPR005592">
    <property type="entry name" value="Mono/diacylglycerol_lipase_N"/>
</dbReference>
<evidence type="ECO:0000256" key="2">
    <source>
        <dbReference type="ARBA" id="ARBA00022801"/>
    </source>
</evidence>
<dbReference type="InterPro" id="IPR051299">
    <property type="entry name" value="AB_hydrolase_lip/est"/>
</dbReference>
<sequence>MAKQVILIAMLAFILDLLAALPLTMSTRAISSDLLNQLSFFGQYAAAAYCPANNSPGSDPQITCDTDICPLVQQAEAQSIVEFENVGISDATGFVSLDHTNKLIVVSFRGSRSVRNFIGNLNFVLAPWSICSGCTAHLGFLDSWMSARSVVLEAVTSAKESNPNYQVVSTGHSLGGALATLAAADLRESGHDVELYTYGSPMAGNSLLALFITGQSSANFRVSHLQDVVPKLPGYAFGYAHISPEYWITSPSNAPVTENDIQVSTGVINFKGNSGTLGNSVEDHLWYFDSISGCGGEGLEIFKV</sequence>
<dbReference type="Pfam" id="PF03893">
    <property type="entry name" value="Lipase3_N"/>
    <property type="match status" value="1"/>
</dbReference>
<evidence type="ECO:0008006" key="8">
    <source>
        <dbReference type="Google" id="ProtNLM"/>
    </source>
</evidence>
<evidence type="ECO:0000259" key="5">
    <source>
        <dbReference type="Pfam" id="PF03893"/>
    </source>
</evidence>
<dbReference type="Proteomes" id="UP000288859">
    <property type="component" value="Unassembled WGS sequence"/>
</dbReference>
<accession>A0A438MVL8</accession>
<evidence type="ECO:0000313" key="7">
    <source>
        <dbReference type="Proteomes" id="UP000288859"/>
    </source>
</evidence>
<feature type="signal peptide" evidence="3">
    <location>
        <begin position="1"/>
        <end position="20"/>
    </location>
</feature>
<proteinExistence type="predicted"/>
<comment type="caution">
    <text evidence="6">The sequence shown here is derived from an EMBL/GenBank/DDBJ whole genome shotgun (WGS) entry which is preliminary data.</text>
</comment>
<feature type="chain" id="PRO_5019408801" description="Fungal lipase-like domain-containing protein" evidence="3">
    <location>
        <begin position="21"/>
        <end position="304"/>
    </location>
</feature>
<dbReference type="Gene3D" id="3.40.50.1820">
    <property type="entry name" value="alpha/beta hydrolase"/>
    <property type="match status" value="1"/>
</dbReference>
<feature type="domain" description="Fungal lipase-type" evidence="4">
    <location>
        <begin position="105"/>
        <end position="234"/>
    </location>
</feature>
<evidence type="ECO:0000259" key="4">
    <source>
        <dbReference type="Pfam" id="PF01764"/>
    </source>
</evidence>
<dbReference type="SUPFAM" id="SSF53474">
    <property type="entry name" value="alpha/beta-Hydrolases"/>
    <property type="match status" value="1"/>
</dbReference>
<reference evidence="6 7" key="1">
    <citation type="submission" date="2017-03" db="EMBL/GenBank/DDBJ databases">
        <title>Genomes of endolithic fungi from Antarctica.</title>
        <authorList>
            <person name="Coleine C."/>
            <person name="Masonjones S."/>
            <person name="Stajich J.E."/>
        </authorList>
    </citation>
    <scope>NUCLEOTIDE SEQUENCE [LARGE SCALE GENOMIC DNA]</scope>
    <source>
        <strain evidence="6 7">CCFEE 6314</strain>
    </source>
</reference>
<evidence type="ECO:0000313" key="6">
    <source>
        <dbReference type="EMBL" id="RVX67146.1"/>
    </source>
</evidence>
<organism evidence="6 7">
    <name type="scientific">Exophiala mesophila</name>
    <name type="common">Black yeast-like fungus</name>
    <dbReference type="NCBI Taxonomy" id="212818"/>
    <lineage>
        <taxon>Eukaryota</taxon>
        <taxon>Fungi</taxon>
        <taxon>Dikarya</taxon>
        <taxon>Ascomycota</taxon>
        <taxon>Pezizomycotina</taxon>
        <taxon>Eurotiomycetes</taxon>
        <taxon>Chaetothyriomycetidae</taxon>
        <taxon>Chaetothyriales</taxon>
        <taxon>Herpotrichiellaceae</taxon>
        <taxon>Exophiala</taxon>
    </lineage>
</organism>
<gene>
    <name evidence="6" type="ORF">B0A52_08580</name>
</gene>
<dbReference type="EMBL" id="NAJM01000051">
    <property type="protein sequence ID" value="RVX67146.1"/>
    <property type="molecule type" value="Genomic_DNA"/>
</dbReference>
<protein>
    <recommendedName>
        <fullName evidence="8">Fungal lipase-like domain-containing protein</fullName>
    </recommendedName>
</protein>
<feature type="domain" description="Mono-/di-acylglycerol lipase N-terminal" evidence="5">
    <location>
        <begin position="25"/>
        <end position="77"/>
    </location>
</feature>
<dbReference type="OrthoDB" id="426718at2759"/>
<dbReference type="PANTHER" id="PTHR46640:SF1">
    <property type="entry name" value="FUNGAL LIPASE-LIKE DOMAIN-CONTAINING PROTEIN-RELATED"/>
    <property type="match status" value="1"/>
</dbReference>
<evidence type="ECO:0000256" key="1">
    <source>
        <dbReference type="ARBA" id="ARBA00022729"/>
    </source>
</evidence>
<dbReference type="AlphaFoldDB" id="A0A438MVL8"/>
<dbReference type="GO" id="GO:0016787">
    <property type="term" value="F:hydrolase activity"/>
    <property type="evidence" value="ECO:0007669"/>
    <property type="project" value="UniProtKB-KW"/>
</dbReference>
<dbReference type="GO" id="GO:0016042">
    <property type="term" value="P:lipid catabolic process"/>
    <property type="evidence" value="ECO:0007669"/>
    <property type="project" value="InterPro"/>
</dbReference>
<dbReference type="PANTHER" id="PTHR46640">
    <property type="entry name" value="TRIACYLGLYCEROL LIPASE, PUTATIVE (AFU_ORTHOLOGUE AFUA_6G06510)-RELATED"/>
    <property type="match status" value="1"/>
</dbReference>
<keyword evidence="1 3" id="KW-0732">Signal</keyword>
<dbReference type="InterPro" id="IPR002921">
    <property type="entry name" value="Fungal_lipase-type"/>
</dbReference>
<evidence type="ECO:0000256" key="3">
    <source>
        <dbReference type="SAM" id="SignalP"/>
    </source>
</evidence>
<name>A0A438MVL8_EXOME</name>
<dbReference type="Pfam" id="PF01764">
    <property type="entry name" value="Lipase_3"/>
    <property type="match status" value="1"/>
</dbReference>